<keyword evidence="3" id="KW-0804">Transcription</keyword>
<dbReference type="SUPFAM" id="SSF46785">
    <property type="entry name" value="Winged helix' DNA-binding domain"/>
    <property type="match status" value="1"/>
</dbReference>
<dbReference type="AlphaFoldDB" id="A0A270NQC5"/>
<proteinExistence type="predicted"/>
<evidence type="ECO:0000256" key="1">
    <source>
        <dbReference type="ARBA" id="ARBA00023015"/>
    </source>
</evidence>
<dbReference type="RefSeq" id="WP_032954284.1">
    <property type="nucleotide sequence ID" value="NZ_JABUNQ010000002.1"/>
</dbReference>
<dbReference type="PROSITE" id="PS51118">
    <property type="entry name" value="HTH_HXLR"/>
    <property type="match status" value="1"/>
</dbReference>
<dbReference type="PANTHER" id="PTHR33204">
    <property type="entry name" value="TRANSCRIPTIONAL REGULATOR, MARR FAMILY"/>
    <property type="match status" value="1"/>
</dbReference>
<reference evidence="5 6" key="1">
    <citation type="submission" date="2017-06" db="EMBL/GenBank/DDBJ databases">
        <title>Genome sequencing and assembly of Stenotrophomonas maltophilia DF07.</title>
        <authorList>
            <person name="Iyer R."/>
        </authorList>
    </citation>
    <scope>NUCLEOTIDE SEQUENCE [LARGE SCALE GENOMIC DNA]</scope>
    <source>
        <strain evidence="5 6">DF07</strain>
    </source>
</reference>
<dbReference type="Gene3D" id="1.10.10.10">
    <property type="entry name" value="Winged helix-like DNA-binding domain superfamily/Winged helix DNA-binding domain"/>
    <property type="match status" value="1"/>
</dbReference>
<feature type="domain" description="HTH hxlR-type" evidence="4">
    <location>
        <begin position="12"/>
        <end position="110"/>
    </location>
</feature>
<gene>
    <name evidence="5" type="ORF">CEK00_02985</name>
</gene>
<keyword evidence="1" id="KW-0805">Transcription regulation</keyword>
<dbReference type="EMBL" id="NJGC01000002">
    <property type="protein sequence ID" value="PAM74291.1"/>
    <property type="molecule type" value="Genomic_DNA"/>
</dbReference>
<protein>
    <submittedName>
        <fullName evidence="5">Transcriptional regulator</fullName>
    </submittedName>
</protein>
<evidence type="ECO:0000259" key="4">
    <source>
        <dbReference type="PROSITE" id="PS51118"/>
    </source>
</evidence>
<dbReference type="InterPro" id="IPR002577">
    <property type="entry name" value="HTH_HxlR"/>
</dbReference>
<dbReference type="Pfam" id="PF01638">
    <property type="entry name" value="HxlR"/>
    <property type="match status" value="1"/>
</dbReference>
<dbReference type="InterPro" id="IPR036388">
    <property type="entry name" value="WH-like_DNA-bd_sf"/>
</dbReference>
<keyword evidence="2" id="KW-0238">DNA-binding</keyword>
<dbReference type="InterPro" id="IPR036390">
    <property type="entry name" value="WH_DNA-bd_sf"/>
</dbReference>
<dbReference type="GO" id="GO:0003677">
    <property type="term" value="F:DNA binding"/>
    <property type="evidence" value="ECO:0007669"/>
    <property type="project" value="UniProtKB-KW"/>
</dbReference>
<accession>A0A270NQC5</accession>
<evidence type="ECO:0000313" key="5">
    <source>
        <dbReference type="EMBL" id="PAM74291.1"/>
    </source>
</evidence>
<name>A0A270NQC5_STEMA</name>
<comment type="caution">
    <text evidence="5">The sequence shown here is derived from an EMBL/GenBank/DDBJ whole genome shotgun (WGS) entry which is preliminary data.</text>
</comment>
<sequence>MRSRRWDGKSGCAVEVTLSVIGGVWKPIILFHLMTGKRRFMELTRRVPNATQSMLTSQLRELEADGVVIRHVYPEVPPKVEYELSEFGRTLVPVLLAMREWGETYRGHGSTEGDCQS</sequence>
<evidence type="ECO:0000256" key="3">
    <source>
        <dbReference type="ARBA" id="ARBA00023163"/>
    </source>
</evidence>
<evidence type="ECO:0000313" key="6">
    <source>
        <dbReference type="Proteomes" id="UP000216433"/>
    </source>
</evidence>
<organism evidence="5 6">
    <name type="scientific">Stenotrophomonas maltophilia</name>
    <name type="common">Pseudomonas maltophilia</name>
    <name type="synonym">Xanthomonas maltophilia</name>
    <dbReference type="NCBI Taxonomy" id="40324"/>
    <lineage>
        <taxon>Bacteria</taxon>
        <taxon>Pseudomonadati</taxon>
        <taxon>Pseudomonadota</taxon>
        <taxon>Gammaproteobacteria</taxon>
        <taxon>Lysobacterales</taxon>
        <taxon>Lysobacteraceae</taxon>
        <taxon>Stenotrophomonas</taxon>
        <taxon>Stenotrophomonas maltophilia group</taxon>
    </lineage>
</organism>
<dbReference type="Proteomes" id="UP000216433">
    <property type="component" value="Unassembled WGS sequence"/>
</dbReference>
<dbReference type="PANTHER" id="PTHR33204:SF29">
    <property type="entry name" value="TRANSCRIPTIONAL REGULATOR"/>
    <property type="match status" value="1"/>
</dbReference>
<evidence type="ECO:0000256" key="2">
    <source>
        <dbReference type="ARBA" id="ARBA00023125"/>
    </source>
</evidence>